<dbReference type="EMBL" id="VMRJ01000004">
    <property type="protein sequence ID" value="TVT39217.1"/>
    <property type="molecule type" value="Genomic_DNA"/>
</dbReference>
<keyword evidence="2" id="KW-1185">Reference proteome</keyword>
<evidence type="ECO:0000313" key="2">
    <source>
        <dbReference type="Proteomes" id="UP000317624"/>
    </source>
</evidence>
<dbReference type="OrthoDB" id="885825at2"/>
<comment type="caution">
    <text evidence="1">The sequence shown here is derived from an EMBL/GenBank/DDBJ whole genome shotgun (WGS) entry which is preliminary data.</text>
</comment>
<evidence type="ECO:0000313" key="1">
    <source>
        <dbReference type="EMBL" id="TVT39217.1"/>
    </source>
</evidence>
<sequence length="82" mass="9201">MRKTQLPTPLPVQQFARCVNDANPPAGYVGDWPTAGRVYPVRVLPHVRSGQPQVHVLGFYAERPYGAFAAHRFEEVATVWLN</sequence>
<gene>
    <name evidence="1" type="ORF">FNT36_16290</name>
</gene>
<protein>
    <submittedName>
        <fullName evidence="1">Uncharacterized protein</fullName>
    </submittedName>
</protein>
<dbReference type="AlphaFoldDB" id="A0A558BRS2"/>
<proteinExistence type="predicted"/>
<organism evidence="1 2">
    <name type="scientific">Hymenobacter setariae</name>
    <dbReference type="NCBI Taxonomy" id="2594794"/>
    <lineage>
        <taxon>Bacteria</taxon>
        <taxon>Pseudomonadati</taxon>
        <taxon>Bacteroidota</taxon>
        <taxon>Cytophagia</taxon>
        <taxon>Cytophagales</taxon>
        <taxon>Hymenobacteraceae</taxon>
        <taxon>Hymenobacter</taxon>
    </lineage>
</organism>
<accession>A0A558BRS2</accession>
<reference evidence="1 2" key="1">
    <citation type="submission" date="2019-07" db="EMBL/GenBank/DDBJ databases">
        <title>Hymenobacter sp. straun FUR1 Genome sequencing and assembly.</title>
        <authorList>
            <person name="Chhetri G."/>
        </authorList>
    </citation>
    <scope>NUCLEOTIDE SEQUENCE [LARGE SCALE GENOMIC DNA]</scope>
    <source>
        <strain evidence="1 2">Fur1</strain>
    </source>
</reference>
<dbReference type="RefSeq" id="WP_144849860.1">
    <property type="nucleotide sequence ID" value="NZ_VMRJ01000004.1"/>
</dbReference>
<dbReference type="Proteomes" id="UP000317624">
    <property type="component" value="Unassembled WGS sequence"/>
</dbReference>
<name>A0A558BRS2_9BACT</name>